<dbReference type="InterPro" id="IPR009534">
    <property type="entry name" value="DUF1153"/>
</dbReference>
<dbReference type="EMBL" id="CYUD01000004">
    <property type="protein sequence ID" value="CUJ95988.1"/>
    <property type="molecule type" value="Genomic_DNA"/>
</dbReference>
<dbReference type="Gene3D" id="1.10.10.10">
    <property type="entry name" value="Winged helix-like DNA-binding domain superfamily/Winged helix DNA-binding domain"/>
    <property type="match status" value="1"/>
</dbReference>
<dbReference type="InterPro" id="IPR036388">
    <property type="entry name" value="WH-like_DNA-bd_sf"/>
</dbReference>
<keyword evidence="2" id="KW-1185">Reference proteome</keyword>
<dbReference type="OrthoDB" id="9796775at2"/>
<evidence type="ECO:0008006" key="3">
    <source>
        <dbReference type="Google" id="ProtNLM"/>
    </source>
</evidence>
<dbReference type="InterPro" id="IPR010921">
    <property type="entry name" value="Trp_repressor/repl_initiator"/>
</dbReference>
<accession>A0A0P1I7U9</accession>
<dbReference type="Pfam" id="PF06627">
    <property type="entry name" value="DUF1153"/>
    <property type="match status" value="1"/>
</dbReference>
<dbReference type="SUPFAM" id="SSF48295">
    <property type="entry name" value="TrpR-like"/>
    <property type="match status" value="1"/>
</dbReference>
<gene>
    <name evidence="1" type="ORF">RUE5091_01608</name>
</gene>
<protein>
    <recommendedName>
        <fullName evidence="3">DUF1153 domain-containing protein</fullName>
    </recommendedName>
</protein>
<dbReference type="AlphaFoldDB" id="A0A0P1I7U9"/>
<evidence type="ECO:0000313" key="1">
    <source>
        <dbReference type="EMBL" id="CUJ95988.1"/>
    </source>
</evidence>
<organism evidence="1 2">
    <name type="scientific">Ruegeria denitrificans</name>
    <dbReference type="NCBI Taxonomy" id="1715692"/>
    <lineage>
        <taxon>Bacteria</taxon>
        <taxon>Pseudomonadati</taxon>
        <taxon>Pseudomonadota</taxon>
        <taxon>Alphaproteobacteria</taxon>
        <taxon>Rhodobacterales</taxon>
        <taxon>Roseobacteraceae</taxon>
        <taxon>Ruegeria</taxon>
    </lineage>
</organism>
<proteinExistence type="predicted"/>
<sequence>MFLHKVEGPRSVTLPDGTVLSRADLPPKETTRWVASRKAIVVRGVVYGLISLSDAKKRYGLSDEEFNAWVSAVAEHGTDALKVTALKKYRQPKDERE</sequence>
<dbReference type="Proteomes" id="UP000051260">
    <property type="component" value="Unassembled WGS sequence"/>
</dbReference>
<dbReference type="GO" id="GO:0043565">
    <property type="term" value="F:sequence-specific DNA binding"/>
    <property type="evidence" value="ECO:0007669"/>
    <property type="project" value="InterPro"/>
</dbReference>
<name>A0A0P1I7U9_9RHOB</name>
<dbReference type="RefSeq" id="WP_058281471.1">
    <property type="nucleotide sequence ID" value="NZ_CYUD01000004.1"/>
</dbReference>
<evidence type="ECO:0000313" key="2">
    <source>
        <dbReference type="Proteomes" id="UP000051260"/>
    </source>
</evidence>
<reference evidence="2" key="1">
    <citation type="submission" date="2015-09" db="EMBL/GenBank/DDBJ databases">
        <authorList>
            <person name="Rodrigo-Torres L."/>
            <person name="Arahal D.R."/>
        </authorList>
    </citation>
    <scope>NUCLEOTIDE SEQUENCE [LARGE SCALE GENOMIC DNA]</scope>
    <source>
        <strain evidence="2">CECT 5091</strain>
    </source>
</reference>
<dbReference type="STRING" id="1715692.RUE5091_01608"/>